<evidence type="ECO:0000313" key="2">
    <source>
        <dbReference type="EMBL" id="BBL04954.1"/>
    </source>
</evidence>
<evidence type="ECO:0000313" key="3">
    <source>
        <dbReference type="Proteomes" id="UP000318946"/>
    </source>
</evidence>
<keyword evidence="1" id="KW-0175">Coiled coil</keyword>
<dbReference type="RefSeq" id="WP_032134515.1">
    <property type="nucleotide sequence ID" value="NZ_AP019735.1"/>
</dbReference>
<dbReference type="AlphaFoldDB" id="A0A4Y1WWW5"/>
<dbReference type="PROSITE" id="PS51257">
    <property type="entry name" value="PROKAR_LIPOPROTEIN"/>
    <property type="match status" value="1"/>
</dbReference>
<proteinExistence type="predicted"/>
<feature type="coiled-coil region" evidence="1">
    <location>
        <begin position="103"/>
        <end position="137"/>
    </location>
</feature>
<evidence type="ECO:0000256" key="1">
    <source>
        <dbReference type="SAM" id="Coils"/>
    </source>
</evidence>
<gene>
    <name evidence="2" type="ORF">A5CBH24_22670</name>
</gene>
<sequence length="214" mass="25054">MKQIFLILSIVPFLFGCVQTREQRGAEIAKSEMMKRLYDADSYEPIETQIDSAYTSIYTDLAVIRAVHDLIELNADEQKERLQRQYNSAKSSAAIWSDSRGWSSYAREKYRQAKEEMDDYANQLKELDEEVKVKMNVIRDHANAVSEHQFCGWNIYHRFRCANRLGMHQISDVLIIVDENMEYVNGCFILDDDDDYSLEKFKKVIDKAIGKRQK</sequence>
<dbReference type="OrthoDB" id="1072473at2"/>
<reference evidence="3" key="1">
    <citation type="submission" date="2019-06" db="EMBL/GenBank/DDBJ databases">
        <title>Alistipes onderdonkii subsp. vulgaris subsp. nov., Alistipes dispar sp. nov. and Alistipes communis sp. nov., isolated from human faeces, and creation of Alistipes onderdonkii subsp. onderdonkii subsp. nov.</title>
        <authorList>
            <person name="Sakamoto M."/>
            <person name="Ikeyama N."/>
            <person name="Ogata Y."/>
            <person name="Suda W."/>
            <person name="Iino T."/>
            <person name="Hattori M."/>
            <person name="Ohkuma M."/>
        </authorList>
    </citation>
    <scope>NUCLEOTIDE SEQUENCE [LARGE SCALE GENOMIC DNA]</scope>
    <source>
        <strain evidence="3">5CBH24</strain>
    </source>
</reference>
<dbReference type="KEGG" id="acou:A5CBH24_22670"/>
<dbReference type="Proteomes" id="UP000318946">
    <property type="component" value="Chromosome"/>
</dbReference>
<organism evidence="2 3">
    <name type="scientific">Alistipes communis</name>
    <dbReference type="NCBI Taxonomy" id="2585118"/>
    <lineage>
        <taxon>Bacteria</taxon>
        <taxon>Pseudomonadati</taxon>
        <taxon>Bacteroidota</taxon>
        <taxon>Bacteroidia</taxon>
        <taxon>Bacteroidales</taxon>
        <taxon>Rikenellaceae</taxon>
        <taxon>Alistipes</taxon>
    </lineage>
</organism>
<protein>
    <submittedName>
        <fullName evidence="2">Uncharacterized protein</fullName>
    </submittedName>
</protein>
<name>A0A4Y1WWW5_9BACT</name>
<accession>A0A4Y1WWW5</accession>
<dbReference type="EMBL" id="AP019735">
    <property type="protein sequence ID" value="BBL04954.1"/>
    <property type="molecule type" value="Genomic_DNA"/>
</dbReference>
<dbReference type="GeneID" id="78342982"/>
<keyword evidence="3" id="KW-1185">Reference proteome</keyword>